<dbReference type="Proteomes" id="UP000258309">
    <property type="component" value="Unassembled WGS sequence"/>
</dbReference>
<dbReference type="OrthoDB" id="412018at2759"/>
<protein>
    <recommendedName>
        <fullName evidence="2">CN hydrolase domain-containing protein</fullName>
    </recommendedName>
</protein>
<dbReference type="STRING" id="5539.A0A3E2HP47"/>
<dbReference type="PANTHER" id="PTHR43674">
    <property type="entry name" value="NITRILASE C965.09-RELATED"/>
    <property type="match status" value="1"/>
</dbReference>
<dbReference type="PANTHER" id="PTHR43674:SF16">
    <property type="entry name" value="CARBON-NITROGEN FAMILY, PUTATIVE (AFU_ORTHOLOGUE AFUA_5G02350)-RELATED"/>
    <property type="match status" value="1"/>
</dbReference>
<dbReference type="AlphaFoldDB" id="A0A3E2HP47"/>
<gene>
    <name evidence="3" type="ORF">B7463_g1214</name>
</gene>
<keyword evidence="4" id="KW-1185">Reference proteome</keyword>
<keyword evidence="1" id="KW-0378">Hydrolase</keyword>
<dbReference type="Pfam" id="PF00795">
    <property type="entry name" value="CN_hydrolase"/>
    <property type="match status" value="1"/>
</dbReference>
<sequence>MAPVYKIAIVQLYPKPLDAEGNHTRAVSFIRQAAAQGCDLAVLPEYHLTNWVPEDPNFGSVCATYKKYRDSYCALAKELNICIVPGTIVEKREDGKLLNIAYFISKDGSILGHYQKKNLWLPERLHLTGSEHAPHEVIDTPIGKVGMLVCWDLAFPEAFRQLIAAGAKTIIIPSFWTLDDCIPAGLKLNPRSEALFLESALVSRAYENTCMVVFANAGGPVGKPSGGNYAGLSQVTIPFVGALGKLGDEEGMSVVEVDMQVVEDAEENYKVREDIAREGWHYSYSLAENREPVSGKENNKV</sequence>
<dbReference type="InterPro" id="IPR050345">
    <property type="entry name" value="Aliph_Amidase/BUP"/>
</dbReference>
<dbReference type="SUPFAM" id="SSF56317">
    <property type="entry name" value="Carbon-nitrogen hydrolase"/>
    <property type="match status" value="1"/>
</dbReference>
<reference evidence="3 4" key="1">
    <citation type="submission" date="2018-05" db="EMBL/GenBank/DDBJ databases">
        <title>Draft genome sequence of Scytalidium lignicola DSM 105466, a ubiquitous saprotrophic fungus.</title>
        <authorList>
            <person name="Buettner E."/>
            <person name="Gebauer A.M."/>
            <person name="Hofrichter M."/>
            <person name="Liers C."/>
            <person name="Kellner H."/>
        </authorList>
    </citation>
    <scope>NUCLEOTIDE SEQUENCE [LARGE SCALE GENOMIC DNA]</scope>
    <source>
        <strain evidence="3 4">DSM 105466</strain>
    </source>
</reference>
<evidence type="ECO:0000313" key="3">
    <source>
        <dbReference type="EMBL" id="RFU35136.1"/>
    </source>
</evidence>
<comment type="caution">
    <text evidence="3">The sequence shown here is derived from an EMBL/GenBank/DDBJ whole genome shotgun (WGS) entry which is preliminary data.</text>
</comment>
<dbReference type="GO" id="GO:0016811">
    <property type="term" value="F:hydrolase activity, acting on carbon-nitrogen (but not peptide) bonds, in linear amides"/>
    <property type="evidence" value="ECO:0007669"/>
    <property type="project" value="TreeGrafter"/>
</dbReference>
<feature type="domain" description="CN hydrolase" evidence="2">
    <location>
        <begin position="5"/>
        <end position="259"/>
    </location>
</feature>
<accession>A0A3E2HP47</accession>
<dbReference type="Gene3D" id="3.60.110.10">
    <property type="entry name" value="Carbon-nitrogen hydrolase"/>
    <property type="match status" value="1"/>
</dbReference>
<dbReference type="PROSITE" id="PS50263">
    <property type="entry name" value="CN_HYDROLASE"/>
    <property type="match status" value="1"/>
</dbReference>
<evidence type="ECO:0000259" key="2">
    <source>
        <dbReference type="PROSITE" id="PS50263"/>
    </source>
</evidence>
<evidence type="ECO:0000256" key="1">
    <source>
        <dbReference type="ARBA" id="ARBA00022801"/>
    </source>
</evidence>
<dbReference type="InterPro" id="IPR036526">
    <property type="entry name" value="C-N_Hydrolase_sf"/>
</dbReference>
<name>A0A3E2HP47_SCYLI</name>
<feature type="non-terminal residue" evidence="3">
    <location>
        <position position="1"/>
    </location>
</feature>
<dbReference type="OMA" id="YKIRMDM"/>
<feature type="non-terminal residue" evidence="3">
    <location>
        <position position="301"/>
    </location>
</feature>
<dbReference type="InterPro" id="IPR003010">
    <property type="entry name" value="C-N_Hydrolase"/>
</dbReference>
<proteinExistence type="predicted"/>
<dbReference type="CDD" id="cd07197">
    <property type="entry name" value="nitrilase"/>
    <property type="match status" value="1"/>
</dbReference>
<organism evidence="3 4">
    <name type="scientific">Scytalidium lignicola</name>
    <name type="common">Hyphomycete</name>
    <dbReference type="NCBI Taxonomy" id="5539"/>
    <lineage>
        <taxon>Eukaryota</taxon>
        <taxon>Fungi</taxon>
        <taxon>Dikarya</taxon>
        <taxon>Ascomycota</taxon>
        <taxon>Pezizomycotina</taxon>
        <taxon>Leotiomycetes</taxon>
        <taxon>Leotiomycetes incertae sedis</taxon>
        <taxon>Scytalidium</taxon>
    </lineage>
</organism>
<dbReference type="EMBL" id="NCSJ02000012">
    <property type="protein sequence ID" value="RFU35136.1"/>
    <property type="molecule type" value="Genomic_DNA"/>
</dbReference>
<evidence type="ECO:0000313" key="4">
    <source>
        <dbReference type="Proteomes" id="UP000258309"/>
    </source>
</evidence>